<dbReference type="SUPFAM" id="SSF56059">
    <property type="entry name" value="Glutathione synthetase ATP-binding domain-like"/>
    <property type="match status" value="1"/>
</dbReference>
<evidence type="ECO:0000313" key="3">
    <source>
        <dbReference type="EMBL" id="KHE74977.1"/>
    </source>
</evidence>
<dbReference type="GO" id="GO:0046872">
    <property type="term" value="F:metal ion binding"/>
    <property type="evidence" value="ECO:0007669"/>
    <property type="project" value="InterPro"/>
</dbReference>
<evidence type="ECO:0000313" key="4">
    <source>
        <dbReference type="Proteomes" id="UP000030664"/>
    </source>
</evidence>
<dbReference type="EMBL" id="JROM01000016">
    <property type="protein sequence ID" value="KHE74977.1"/>
    <property type="molecule type" value="Genomic_DNA"/>
</dbReference>
<feature type="domain" description="ATP-grasp" evidence="2">
    <location>
        <begin position="223"/>
        <end position="454"/>
    </location>
</feature>
<comment type="caution">
    <text evidence="3">The sequence shown here is derived from an EMBL/GenBank/DDBJ whole genome shotgun (WGS) entry which is preliminary data.</text>
</comment>
<dbReference type="Proteomes" id="UP000030664">
    <property type="component" value="Unassembled WGS sequence"/>
</dbReference>
<reference evidence="3 4" key="1">
    <citation type="submission" date="2014-09" db="EMBL/GenBank/DDBJ databases">
        <title>High-quality draft genome sequence of Kocuria marina SO9-6, an actinobacterium isolated from a copper mine.</title>
        <authorList>
            <person name="Castro D.B."/>
            <person name="Pereira L.B."/>
            <person name="Silva M.V."/>
            <person name="Silva B.P."/>
            <person name="Zanardi B.R."/>
            <person name="Carlos C."/>
            <person name="Belgini D.R."/>
            <person name="Limache E.G."/>
            <person name="Lacerda G.V."/>
            <person name="Nery M.B."/>
            <person name="Gomes M.B."/>
            <person name="Souza S."/>
            <person name="Silva T.M."/>
            <person name="Rodrigues V.D."/>
            <person name="Paulino L.C."/>
            <person name="Vicentini R."/>
            <person name="Ferraz L.F."/>
            <person name="Ottoboni L.M."/>
        </authorList>
    </citation>
    <scope>NUCLEOTIDE SEQUENCE [LARGE SCALE GENOMIC DNA]</scope>
    <source>
        <strain evidence="3 4">SO9-6</strain>
    </source>
</reference>
<keyword evidence="1" id="KW-0067">ATP-binding</keyword>
<dbReference type="GO" id="GO:0005524">
    <property type="term" value="F:ATP binding"/>
    <property type="evidence" value="ECO:0007669"/>
    <property type="project" value="UniProtKB-UniRule"/>
</dbReference>
<evidence type="ECO:0000259" key="2">
    <source>
        <dbReference type="PROSITE" id="PS50975"/>
    </source>
</evidence>
<organism evidence="3 4">
    <name type="scientific">Kocuria marina</name>
    <dbReference type="NCBI Taxonomy" id="223184"/>
    <lineage>
        <taxon>Bacteria</taxon>
        <taxon>Bacillati</taxon>
        <taxon>Actinomycetota</taxon>
        <taxon>Actinomycetes</taxon>
        <taxon>Micrococcales</taxon>
        <taxon>Micrococcaceae</taxon>
        <taxon>Kocuria</taxon>
    </lineage>
</organism>
<dbReference type="AlphaFoldDB" id="A0A0B0DFR7"/>
<proteinExistence type="predicted"/>
<gene>
    <name evidence="3" type="ORF">AS25_04090</name>
</gene>
<protein>
    <recommendedName>
        <fullName evidence="2">ATP-grasp domain-containing protein</fullName>
    </recommendedName>
</protein>
<keyword evidence="1" id="KW-0547">Nucleotide-binding</keyword>
<dbReference type="Gene3D" id="3.30.470.20">
    <property type="entry name" value="ATP-grasp fold, B domain"/>
    <property type="match status" value="1"/>
</dbReference>
<dbReference type="STRING" id="223184.AS25_04090"/>
<dbReference type="InterPro" id="IPR011761">
    <property type="entry name" value="ATP-grasp"/>
</dbReference>
<dbReference type="PROSITE" id="PS50975">
    <property type="entry name" value="ATP_GRASP"/>
    <property type="match status" value="1"/>
</dbReference>
<name>A0A0B0DFR7_9MICC</name>
<sequence>MSRRSGPGCLELTPDPSWAWDGDDWLNEADRQLVALCGRAEATTSAATVVIAEAGAIPYAVSWSTSRAGLDVLLLFPRSVGEDIPPENALGVVDSGSGTPLTLLSYPRIQSGSNGPRNDSWLKLFGRSRLARESHFEYLPSGPPSASPLSTPRVVEHLVAKALIMRQSLGALKKIKEAVGAQVPEETLDRAQTTYQGLVALAMDRLRRAGGSPDWILDKLESKEWAVSHGFPVARLRDVIYDPGELRLEHFTTAGVLKPVRGSSSMGVKILHTNGASLVSPGSPQGMELEDLRDLEADALRRLSDDAVSRGLLIEDPVLDVEGHPVRVDYKFFFSGDAPVLAMMGERRNGGIYCHWTDPHGVVTHPNPVWTNTHYRHVTEMPKPDAWSDLLDMATDIYRATGFDFTRIDMYLGADGPVFGEVTPSPGNFFFGNGDKLALSTSLDIARKVHAASVSEETH</sequence>
<accession>A0A0B0DFR7</accession>
<dbReference type="InterPro" id="IPR029465">
    <property type="entry name" value="ATPgrasp_TupA"/>
</dbReference>
<dbReference type="Pfam" id="PF14305">
    <property type="entry name" value="ATPgrasp_TupA"/>
    <property type="match status" value="1"/>
</dbReference>
<evidence type="ECO:0000256" key="1">
    <source>
        <dbReference type="PROSITE-ProRule" id="PRU00409"/>
    </source>
</evidence>